<keyword evidence="2 4" id="KW-0479">Metal-binding</keyword>
<evidence type="ECO:0000256" key="5">
    <source>
        <dbReference type="PIRSR" id="PIRSR000343-1"/>
    </source>
</evidence>
<proteinExistence type="inferred from homology"/>
<evidence type="ECO:0000256" key="6">
    <source>
        <dbReference type="PIRSR" id="PIRSR000343-2"/>
    </source>
</evidence>
<feature type="binding site" evidence="5">
    <location>
        <position position="170"/>
    </location>
    <ligand>
        <name>heme b</name>
        <dbReference type="ChEBI" id="CHEBI:60344"/>
    </ligand>
</feature>
<evidence type="ECO:0000313" key="9">
    <source>
        <dbReference type="Proteomes" id="UP001151699"/>
    </source>
</evidence>
<dbReference type="SUPFAM" id="SSF48613">
    <property type="entry name" value="Heme oxygenase-like"/>
    <property type="match status" value="1"/>
</dbReference>
<dbReference type="InterPro" id="IPR016084">
    <property type="entry name" value="Haem_Oase-like_multi-hlx"/>
</dbReference>
<dbReference type="GO" id="GO:0046872">
    <property type="term" value="F:metal ion binding"/>
    <property type="evidence" value="ECO:0007669"/>
    <property type="project" value="UniProtKB-UniRule"/>
</dbReference>
<keyword evidence="3 4" id="KW-0408">Iron</keyword>
<feature type="transmembrane region" description="Helical" evidence="7">
    <location>
        <begin position="115"/>
        <end position="134"/>
    </location>
</feature>
<keyword evidence="7" id="KW-0812">Transmembrane</keyword>
<evidence type="ECO:0000256" key="4">
    <source>
        <dbReference type="PIRNR" id="PIRNR000343"/>
    </source>
</evidence>
<keyword evidence="7" id="KW-1133">Transmembrane helix</keyword>
<comment type="caution">
    <text evidence="8">The sequence shown here is derived from an EMBL/GenBank/DDBJ whole genome shotgun (WGS) entry which is preliminary data.</text>
</comment>
<keyword evidence="9" id="KW-1185">Reference proteome</keyword>
<evidence type="ECO:0000256" key="7">
    <source>
        <dbReference type="SAM" id="Phobius"/>
    </source>
</evidence>
<dbReference type="PANTHER" id="PTHR10720:SF0">
    <property type="entry name" value="HEME OXYGENASE"/>
    <property type="match status" value="1"/>
</dbReference>
<dbReference type="Proteomes" id="UP001151699">
    <property type="component" value="Chromosome C"/>
</dbReference>
<dbReference type="EC" id="1.14.14.18" evidence="4"/>
<dbReference type="Pfam" id="PF01126">
    <property type="entry name" value="Heme_oxygenase"/>
    <property type="match status" value="1"/>
</dbReference>
<dbReference type="EMBL" id="WJQU01000004">
    <property type="protein sequence ID" value="KAJ6635396.1"/>
    <property type="molecule type" value="Genomic_DNA"/>
</dbReference>
<feature type="binding site" evidence="5">
    <location>
        <position position="15"/>
    </location>
    <ligand>
        <name>heme b</name>
        <dbReference type="ChEBI" id="CHEBI:60344"/>
    </ligand>
</feature>
<dbReference type="CDD" id="cd19165">
    <property type="entry name" value="HemeO"/>
    <property type="match status" value="1"/>
</dbReference>
<feature type="transmembrane region" description="Helical" evidence="7">
    <location>
        <begin position="213"/>
        <end position="231"/>
    </location>
</feature>
<evidence type="ECO:0000256" key="1">
    <source>
        <dbReference type="ARBA" id="ARBA00022617"/>
    </source>
</evidence>
<dbReference type="InterPro" id="IPR002051">
    <property type="entry name" value="Haem_Oase"/>
</dbReference>
<feature type="binding site" description="axial binding residue" evidence="6">
    <location>
        <position position="22"/>
    </location>
    <ligand>
        <name>heme b</name>
        <dbReference type="ChEBI" id="CHEBI:60344"/>
    </ligand>
    <ligandPart>
        <name>Fe</name>
        <dbReference type="ChEBI" id="CHEBI:18248"/>
    </ligandPart>
</feature>
<dbReference type="OrthoDB" id="652091at2759"/>
<comment type="catalytic activity">
    <reaction evidence="4">
        <text>heme b + 3 reduced [NADPH--hemoprotein reductase] + 3 O2 = biliverdin IXalpha + CO + Fe(2+) + 3 oxidized [NADPH--hemoprotein reductase] + 3 H2O + H(+)</text>
        <dbReference type="Rhea" id="RHEA:21764"/>
        <dbReference type="Rhea" id="RHEA-COMP:11964"/>
        <dbReference type="Rhea" id="RHEA-COMP:11965"/>
        <dbReference type="ChEBI" id="CHEBI:15377"/>
        <dbReference type="ChEBI" id="CHEBI:15378"/>
        <dbReference type="ChEBI" id="CHEBI:15379"/>
        <dbReference type="ChEBI" id="CHEBI:17245"/>
        <dbReference type="ChEBI" id="CHEBI:29033"/>
        <dbReference type="ChEBI" id="CHEBI:57618"/>
        <dbReference type="ChEBI" id="CHEBI:57991"/>
        <dbReference type="ChEBI" id="CHEBI:58210"/>
        <dbReference type="ChEBI" id="CHEBI:60344"/>
        <dbReference type="EC" id="1.14.14.18"/>
    </reaction>
</comment>
<gene>
    <name evidence="8" type="primary">HMOX1</name>
    <name evidence="8" type="ORF">Bhyg_13981</name>
</gene>
<protein>
    <recommendedName>
        <fullName evidence="4">Heme oxygenase</fullName>
        <ecNumber evidence="4">1.14.14.18</ecNumber>
    </recommendedName>
</protein>
<evidence type="ECO:0000256" key="2">
    <source>
        <dbReference type="ARBA" id="ARBA00022723"/>
    </source>
</evidence>
<sequence>MSANLQNVSFCQQMRKATRDVHKISDALVNAKVAIGLSNDRVWADGLQIFYEIFRFLEQHTPVDWLPVEYHRTAAFQSDLAHFLGEDWQDEYSIRGSVRKYLLHLEDIKNTKPKLLIAYVYHLYMGLLSGGQILQKKRKLMNNIVRSSDEGCAVTTFDGYSIGDLKIRMRSLIDNLVNEWDDETKADILRESRIVFQLNNEIVSTVKGAGEAALLKISIAVVVVFVALLCFRMTKFVR</sequence>
<reference evidence="8" key="1">
    <citation type="submission" date="2022-07" db="EMBL/GenBank/DDBJ databases">
        <authorList>
            <person name="Trinca V."/>
            <person name="Uliana J.V.C."/>
            <person name="Torres T.T."/>
            <person name="Ward R.J."/>
            <person name="Monesi N."/>
        </authorList>
    </citation>
    <scope>NUCLEOTIDE SEQUENCE</scope>
    <source>
        <strain evidence="8">HSMRA1968</strain>
        <tissue evidence="8">Whole embryos</tissue>
    </source>
</reference>
<keyword evidence="7" id="KW-0472">Membrane</keyword>
<dbReference type="GO" id="GO:0006788">
    <property type="term" value="P:heme oxidation"/>
    <property type="evidence" value="ECO:0007669"/>
    <property type="project" value="UniProtKB-UniRule"/>
</dbReference>
<comment type="similarity">
    <text evidence="4">Belongs to the heme oxygenase family.</text>
</comment>
<feature type="binding site" evidence="5">
    <location>
        <position position="121"/>
    </location>
    <ligand>
        <name>heme b</name>
        <dbReference type="ChEBI" id="CHEBI:60344"/>
    </ligand>
</feature>
<dbReference type="AlphaFoldDB" id="A0A9Q0RWU7"/>
<accession>A0A9Q0RWU7</accession>
<keyword evidence="1 4" id="KW-0349">Heme</keyword>
<evidence type="ECO:0000256" key="3">
    <source>
        <dbReference type="ARBA" id="ARBA00023004"/>
    </source>
</evidence>
<dbReference type="GO" id="GO:0004392">
    <property type="term" value="F:heme oxygenase (decyclizing) activity"/>
    <property type="evidence" value="ECO:0007669"/>
    <property type="project" value="UniProtKB-UniRule"/>
</dbReference>
<dbReference type="InterPro" id="IPR016053">
    <property type="entry name" value="Haem_Oase-like"/>
</dbReference>
<organism evidence="8 9">
    <name type="scientific">Pseudolycoriella hygida</name>
    <dbReference type="NCBI Taxonomy" id="35572"/>
    <lineage>
        <taxon>Eukaryota</taxon>
        <taxon>Metazoa</taxon>
        <taxon>Ecdysozoa</taxon>
        <taxon>Arthropoda</taxon>
        <taxon>Hexapoda</taxon>
        <taxon>Insecta</taxon>
        <taxon>Pterygota</taxon>
        <taxon>Neoptera</taxon>
        <taxon>Endopterygota</taxon>
        <taxon>Diptera</taxon>
        <taxon>Nematocera</taxon>
        <taxon>Sciaroidea</taxon>
        <taxon>Sciaridae</taxon>
        <taxon>Pseudolycoriella</taxon>
    </lineage>
</organism>
<dbReference type="PANTHER" id="PTHR10720">
    <property type="entry name" value="HEME OXYGENASE"/>
    <property type="match status" value="1"/>
</dbReference>
<name>A0A9Q0RWU7_9DIPT</name>
<evidence type="ECO:0000313" key="8">
    <source>
        <dbReference type="EMBL" id="KAJ6635396.1"/>
    </source>
</evidence>
<dbReference type="PIRSF" id="PIRSF000343">
    <property type="entry name" value="Haem_Oase"/>
    <property type="match status" value="1"/>
</dbReference>
<dbReference type="Gene3D" id="1.20.910.10">
    <property type="entry name" value="Heme oxygenase-like"/>
    <property type="match status" value="1"/>
</dbReference>